<dbReference type="Proteomes" id="UP001159363">
    <property type="component" value="Chromosome 12"/>
</dbReference>
<feature type="compositionally biased region" description="Polar residues" evidence="1">
    <location>
        <begin position="16"/>
        <end position="30"/>
    </location>
</feature>
<keyword evidence="4" id="KW-1185">Reference proteome</keyword>
<dbReference type="SMART" id="SM00587">
    <property type="entry name" value="CHK"/>
    <property type="match status" value="1"/>
</dbReference>
<dbReference type="PANTHER" id="PTHR11012">
    <property type="entry name" value="PROTEIN KINASE-LIKE DOMAIN-CONTAINING"/>
    <property type="match status" value="1"/>
</dbReference>
<evidence type="ECO:0000256" key="1">
    <source>
        <dbReference type="SAM" id="MobiDB-lite"/>
    </source>
</evidence>
<dbReference type="SUPFAM" id="SSF56112">
    <property type="entry name" value="Protein kinase-like (PK-like)"/>
    <property type="match status" value="1"/>
</dbReference>
<sequence>MRVIEVNMERRRNEGAGQTQHTRENPLTNGIKNARQQLRLAVSREHGGRAGGGLGAGRAATPCCVGVDDVQMRPFDVAGIVVSTIYLVEVEDADTGRRLSLFCKLLEKDKLARLRSLMVMHYLNEDLFFGELLPFLLGPTGGHDDMSQLFPRFHFAHRDDVQCVVAIDNRMPLGYKTVQGDLDLEHSIVALQALGKIHALSYVAKRRRPRSFFNRLFHTMNVVGVQYTVSMFRQAQPAECEKYSQQLEEIVSDVTELYGKVYEGHEPMAVLCHGDYKNENLLFKHDGGGSPVALKMIDFQLLSYSSPVIDVSLLLFLSTIPEIRVTHWDTLLASYHDALLDTVSRYLQCSRESLQEVLGHEAFKREFKNYCQHGFYIANFFKPLRFLKPEHHALQLEAASHQHLTSLTRWKLVDLSSAGRFRLLVYPPVIEPPDLLHVHL</sequence>
<organism evidence="3 4">
    <name type="scientific">Dryococelus australis</name>
    <dbReference type="NCBI Taxonomy" id="614101"/>
    <lineage>
        <taxon>Eukaryota</taxon>
        <taxon>Metazoa</taxon>
        <taxon>Ecdysozoa</taxon>
        <taxon>Arthropoda</taxon>
        <taxon>Hexapoda</taxon>
        <taxon>Insecta</taxon>
        <taxon>Pterygota</taxon>
        <taxon>Neoptera</taxon>
        <taxon>Polyneoptera</taxon>
        <taxon>Phasmatodea</taxon>
        <taxon>Verophasmatodea</taxon>
        <taxon>Anareolatae</taxon>
        <taxon>Phasmatidae</taxon>
        <taxon>Eurycanthinae</taxon>
        <taxon>Dryococelus</taxon>
    </lineage>
</organism>
<dbReference type="PANTHER" id="PTHR11012:SF30">
    <property type="entry name" value="PROTEIN KINASE-LIKE DOMAIN-CONTAINING"/>
    <property type="match status" value="1"/>
</dbReference>
<accession>A0ABQ9GCR9</accession>
<protein>
    <recommendedName>
        <fullName evidence="2">CHK kinase-like domain-containing protein</fullName>
    </recommendedName>
</protein>
<gene>
    <name evidence="3" type="ORF">PR048_029089</name>
</gene>
<feature type="region of interest" description="Disordered" evidence="1">
    <location>
        <begin position="1"/>
        <end position="30"/>
    </location>
</feature>
<dbReference type="InterPro" id="IPR004119">
    <property type="entry name" value="EcKL"/>
</dbReference>
<proteinExistence type="predicted"/>
<comment type="caution">
    <text evidence="3">The sequence shown here is derived from an EMBL/GenBank/DDBJ whole genome shotgun (WGS) entry which is preliminary data.</text>
</comment>
<dbReference type="EMBL" id="JARBHB010000013">
    <property type="protein sequence ID" value="KAJ8870078.1"/>
    <property type="molecule type" value="Genomic_DNA"/>
</dbReference>
<feature type="domain" description="CHK kinase-like" evidence="2">
    <location>
        <begin position="165"/>
        <end position="345"/>
    </location>
</feature>
<dbReference type="Pfam" id="PF02958">
    <property type="entry name" value="EcKL"/>
    <property type="match status" value="1"/>
</dbReference>
<dbReference type="InterPro" id="IPR015897">
    <property type="entry name" value="CHK_kinase-like"/>
</dbReference>
<dbReference type="InterPro" id="IPR011009">
    <property type="entry name" value="Kinase-like_dom_sf"/>
</dbReference>
<dbReference type="Gene3D" id="3.90.1200.10">
    <property type="match status" value="1"/>
</dbReference>
<evidence type="ECO:0000313" key="4">
    <source>
        <dbReference type="Proteomes" id="UP001159363"/>
    </source>
</evidence>
<evidence type="ECO:0000259" key="2">
    <source>
        <dbReference type="SMART" id="SM00587"/>
    </source>
</evidence>
<name>A0ABQ9GCR9_9NEOP</name>
<reference evidence="3 4" key="1">
    <citation type="submission" date="2023-02" db="EMBL/GenBank/DDBJ databases">
        <title>LHISI_Scaffold_Assembly.</title>
        <authorList>
            <person name="Stuart O.P."/>
            <person name="Cleave R."/>
            <person name="Magrath M.J.L."/>
            <person name="Mikheyev A.S."/>
        </authorList>
    </citation>
    <scope>NUCLEOTIDE SEQUENCE [LARGE SCALE GENOMIC DNA]</scope>
    <source>
        <strain evidence="3">Daus_M_001</strain>
        <tissue evidence="3">Leg muscle</tissue>
    </source>
</reference>
<evidence type="ECO:0000313" key="3">
    <source>
        <dbReference type="EMBL" id="KAJ8870078.1"/>
    </source>
</evidence>